<dbReference type="CDD" id="cd16100">
    <property type="entry name" value="ARID"/>
    <property type="match status" value="1"/>
</dbReference>
<dbReference type="PANTHER" id="PTHR10694:SF33">
    <property type="entry name" value="LYSINE-SPECIFIC DEMETHYLASE 5"/>
    <property type="match status" value="1"/>
</dbReference>
<evidence type="ECO:0000256" key="2">
    <source>
        <dbReference type="ARBA" id="ARBA00004123"/>
    </source>
</evidence>
<dbReference type="InterPro" id="IPR003349">
    <property type="entry name" value="JmjN"/>
</dbReference>
<dbReference type="GO" id="GO:0034647">
    <property type="term" value="F:histone H3K4me/H3K4me2/H3K4me3 demethylase activity"/>
    <property type="evidence" value="ECO:0007669"/>
    <property type="project" value="UniProtKB-EC"/>
</dbReference>
<dbReference type="GO" id="GO:0005634">
    <property type="term" value="C:nucleus"/>
    <property type="evidence" value="ECO:0007669"/>
    <property type="project" value="UniProtKB-SubCell"/>
</dbReference>
<evidence type="ECO:0000256" key="3">
    <source>
        <dbReference type="ARBA" id="ARBA00006801"/>
    </source>
</evidence>
<dbReference type="SMART" id="SM00501">
    <property type="entry name" value="BRIGHT"/>
    <property type="match status" value="1"/>
</dbReference>
<dbReference type="GO" id="GO:0008270">
    <property type="term" value="F:zinc ion binding"/>
    <property type="evidence" value="ECO:0007669"/>
    <property type="project" value="UniProtKB-KW"/>
</dbReference>
<dbReference type="InterPro" id="IPR013083">
    <property type="entry name" value="Znf_RING/FYVE/PHD"/>
</dbReference>
<protein>
    <recommendedName>
        <fullName evidence="4">[histone H3]-trimethyl-L-lysine(4) demethylase</fullName>
        <ecNumber evidence="4">1.14.11.67</ecNumber>
    </recommendedName>
</protein>
<dbReference type="Pfam" id="PF02375">
    <property type="entry name" value="JmjN"/>
    <property type="match status" value="1"/>
</dbReference>
<keyword evidence="17" id="KW-0489">Methyltransferase</keyword>
<reference evidence="17 18" key="1">
    <citation type="submission" date="2015-01" db="EMBL/GenBank/DDBJ databases">
        <title>Evolution of Trichinella species and genotypes.</title>
        <authorList>
            <person name="Korhonen P.K."/>
            <person name="Edoardo P."/>
            <person name="Giuseppe L.R."/>
            <person name="Gasser R.B."/>
        </authorList>
    </citation>
    <scope>NUCLEOTIDE SEQUENCE [LARGE SCALE GENOMIC DNA]</scope>
    <source>
        <strain evidence="17">ISS1980</strain>
    </source>
</reference>
<dbReference type="InterPro" id="IPR001965">
    <property type="entry name" value="Znf_PHD"/>
</dbReference>
<dbReference type="PROSITE" id="PS51011">
    <property type="entry name" value="ARID"/>
    <property type="match status" value="1"/>
</dbReference>
<evidence type="ECO:0000256" key="4">
    <source>
        <dbReference type="ARBA" id="ARBA00012902"/>
    </source>
</evidence>
<evidence type="ECO:0000313" key="18">
    <source>
        <dbReference type="Proteomes" id="UP000054843"/>
    </source>
</evidence>
<dbReference type="PROSITE" id="PS51183">
    <property type="entry name" value="JMJN"/>
    <property type="match status" value="1"/>
</dbReference>
<dbReference type="SUPFAM" id="SSF51197">
    <property type="entry name" value="Clavaminate synthase-like"/>
    <property type="match status" value="1"/>
</dbReference>
<comment type="subcellular location">
    <subcellularLocation>
        <location evidence="2">Nucleus</location>
    </subcellularLocation>
</comment>
<keyword evidence="8" id="KW-0156">Chromatin regulator</keyword>
<dbReference type="GO" id="GO:0006355">
    <property type="term" value="P:regulation of DNA-templated transcription"/>
    <property type="evidence" value="ECO:0007669"/>
    <property type="project" value="TreeGrafter"/>
</dbReference>
<dbReference type="EC" id="1.14.11.67" evidence="4"/>
<keyword evidence="12" id="KW-0539">Nucleus</keyword>
<dbReference type="Gene3D" id="3.30.40.10">
    <property type="entry name" value="Zinc/RING finger domain, C3HC4 (zinc finger)"/>
    <property type="match status" value="1"/>
</dbReference>
<gene>
    <name evidence="17" type="primary">Kdm5a</name>
    <name evidence="17" type="ORF">T10_10669</name>
</gene>
<evidence type="ECO:0000313" key="17">
    <source>
        <dbReference type="EMBL" id="KRZ80211.1"/>
    </source>
</evidence>
<keyword evidence="9" id="KW-0223">Dioxygenase</keyword>
<feature type="domain" description="ARID" evidence="14">
    <location>
        <begin position="79"/>
        <end position="165"/>
    </location>
</feature>
<dbReference type="CDD" id="cd15489">
    <property type="entry name" value="PHD_SF"/>
    <property type="match status" value="1"/>
</dbReference>
<evidence type="ECO:0000259" key="15">
    <source>
        <dbReference type="PROSITE" id="PS51183"/>
    </source>
</evidence>
<evidence type="ECO:0000256" key="9">
    <source>
        <dbReference type="ARBA" id="ARBA00022964"/>
    </source>
</evidence>
<dbReference type="GO" id="GO:0032259">
    <property type="term" value="P:methylation"/>
    <property type="evidence" value="ECO:0007669"/>
    <property type="project" value="UniProtKB-KW"/>
</dbReference>
<dbReference type="InterPro" id="IPR011011">
    <property type="entry name" value="Znf_FYVE_PHD"/>
</dbReference>
<comment type="caution">
    <text evidence="17">The sequence shown here is derived from an EMBL/GenBank/DDBJ whole genome shotgun (WGS) entry which is preliminary data.</text>
</comment>
<dbReference type="PANTHER" id="PTHR10694">
    <property type="entry name" value="LYSINE-SPECIFIC DEMETHYLASE"/>
    <property type="match status" value="1"/>
</dbReference>
<comment type="catalytic activity">
    <reaction evidence="13">
        <text>N(6),N(6),N(6)-trimethyl-L-lysyl(4)-[histone H3] + 3 2-oxoglutarate + 3 O2 = L-lysyl(4)-[histone H3] + 3 formaldehyde + 3 succinate + 3 CO2</text>
        <dbReference type="Rhea" id="RHEA:60208"/>
        <dbReference type="Rhea" id="RHEA-COMP:15537"/>
        <dbReference type="Rhea" id="RHEA-COMP:15547"/>
        <dbReference type="ChEBI" id="CHEBI:15379"/>
        <dbReference type="ChEBI" id="CHEBI:16526"/>
        <dbReference type="ChEBI" id="CHEBI:16810"/>
        <dbReference type="ChEBI" id="CHEBI:16842"/>
        <dbReference type="ChEBI" id="CHEBI:29969"/>
        <dbReference type="ChEBI" id="CHEBI:30031"/>
        <dbReference type="ChEBI" id="CHEBI:61961"/>
        <dbReference type="EC" id="1.14.11.67"/>
    </reaction>
</comment>
<dbReference type="EMBL" id="JYDO01000003">
    <property type="protein sequence ID" value="KRZ80211.1"/>
    <property type="molecule type" value="Genomic_DNA"/>
</dbReference>
<evidence type="ECO:0000259" key="16">
    <source>
        <dbReference type="PROSITE" id="PS51184"/>
    </source>
</evidence>
<evidence type="ECO:0000256" key="10">
    <source>
        <dbReference type="ARBA" id="ARBA00023002"/>
    </source>
</evidence>
<dbReference type="InterPro" id="IPR003347">
    <property type="entry name" value="JmjC_dom"/>
</dbReference>
<dbReference type="Pfam" id="PF01388">
    <property type="entry name" value="ARID"/>
    <property type="match status" value="1"/>
</dbReference>
<dbReference type="STRING" id="268474.A0A0V1N8L9"/>
<dbReference type="Gene3D" id="2.60.120.650">
    <property type="entry name" value="Cupin"/>
    <property type="match status" value="2"/>
</dbReference>
<dbReference type="SUPFAM" id="SSF57903">
    <property type="entry name" value="FYVE/PHD zinc finger"/>
    <property type="match status" value="2"/>
</dbReference>
<keyword evidence="18" id="KW-1185">Reference proteome</keyword>
<dbReference type="OrthoDB" id="1678912at2759"/>
<dbReference type="GO" id="GO:0003677">
    <property type="term" value="F:DNA binding"/>
    <property type="evidence" value="ECO:0007669"/>
    <property type="project" value="InterPro"/>
</dbReference>
<dbReference type="Proteomes" id="UP000054843">
    <property type="component" value="Unassembled WGS sequence"/>
</dbReference>
<sequence length="1285" mass="149647">MDSSFQEYYTPPLAPILRPSEDEFKDPMAYFAKIQPSCERYGIVKIIPPSSWKSTFKFDDKKFIFQPRLQNLRELNAITRDSYEIFKQLDDYNIYVAKKSPIRKVRCGKKMVDIYCLYRAVKDYGGFEACDWAAVAKEVDIPERNISQLKTAYAKHLLGFVNRKEQLSEAKAELSQQSNTFLFDDDVAMSKERCIVCQNFGKKSAMTLCCRCGDVYHISCIPSSLSQPSAKNWTCSRCVVHGRNTQNAYGFQQDKHVYSLSEFGYMANKFKEDYFRKQKTLTSQMLETEFWRIVTSTSEDVIVKYGADLSSAVIGSGFLTMEDKLNSKNDEKIAKSPWNLNNIPYLPGSVLSYVDGKISGVKVPWVYIGMCFSTFCWHTEDHWSYSINYLHWGDLKTWYGVPGSDADLLEQAIRIMAPELFHKQPDLMHQLVTLIDPMLLRKHGVHVYSIHQSPGEFVLTFPRSYHAGFNHGFNCAEAVNICPPDWIPIGRKCVDLYKSVSRLPVFSHDEVIFKMAWDKNLNKELLMAVYTDVQVAYEREKIAKQNIENLKLVEEQCKFEELPDDSRKCVVCATTLFLSAVECRCKPKSRMACLQHARSVCRLCNIKNCKLRYRLAMSEIQILVDQLWSRIEGSEEWFGRALEILYTHKDGNEMPKLETLIELVKTAKDNGYRETALLKNLEDTIALVNRNKLSVARLMDLTRSLPHVSADISNAIESYKKRPSLTLVEKILNSIRTTFVESTEDEIVLQASKTFENKVINWYTELDERAHENQVEELKLNWNLLYYEGLNLEVVIEHVLQLHELQNLLEWIVDAYKSVKNLAGDMLLSKVFTLRKDFEMFQTKNLTLNKVFTYLRNLSRILQRDFKFFDPDYRKKNNNSRQIVLAKRGKGQEMPAWRKNLSEYSKCAISMRHSLNYGTTLFQLAKLRQRFQLLPIEHKPRHSAEFKVSNEFFDIAELFLNRITREFYCGNMKYCSISECLLPKDAIKLQEFRQRIFWKMKEQTAQNNCEEENSGTMLNAEKTSWEALVPFFASHCDFREKMRQEELAMKDIWWTWHDRIVQARSENKVIVPGSTCICDKGVMTNLLNTPFAVQCFTCQEVYHATCVVKSNWRLSYDSVGLFICPKCYPINRPNYEDIKHLLIEYRGIYIGARPVPLYEIQFMEYIVEYASGFSNISNSVLDLTKTTDRFNREAWLILQQAVFKGLMCRVILPELLSLIKIYLKWTPQLHLEMLDKAFGQNKGECNLEIDFQKTGIVDHSFAMEVQLKLVTIVNLFWRNFHFVHS</sequence>
<keyword evidence="6" id="KW-0863">Zinc-finger</keyword>
<dbReference type="SMART" id="SM00558">
    <property type="entry name" value="JmjC"/>
    <property type="match status" value="1"/>
</dbReference>
<dbReference type="GO" id="GO:0008168">
    <property type="term" value="F:methyltransferase activity"/>
    <property type="evidence" value="ECO:0007669"/>
    <property type="project" value="UniProtKB-KW"/>
</dbReference>
<dbReference type="Pfam" id="PF02928">
    <property type="entry name" value="zf-C5HC2"/>
    <property type="match status" value="1"/>
</dbReference>
<dbReference type="InterPro" id="IPR001606">
    <property type="entry name" value="ARID_dom"/>
</dbReference>
<dbReference type="Pfam" id="PF21323">
    <property type="entry name" value="KDM5_C-hel"/>
    <property type="match status" value="1"/>
</dbReference>
<dbReference type="SMART" id="SM00545">
    <property type="entry name" value="JmjN"/>
    <property type="match status" value="1"/>
</dbReference>
<evidence type="ECO:0000256" key="13">
    <source>
        <dbReference type="ARBA" id="ARBA00048734"/>
    </source>
</evidence>
<dbReference type="InterPro" id="IPR048615">
    <property type="entry name" value="KDM5_C-hel"/>
</dbReference>
<dbReference type="SUPFAM" id="SSF46774">
    <property type="entry name" value="ARID-like"/>
    <property type="match status" value="1"/>
</dbReference>
<accession>A0A0V1N8L9</accession>
<organism evidence="17 18">
    <name type="scientific">Trichinella papuae</name>
    <dbReference type="NCBI Taxonomy" id="268474"/>
    <lineage>
        <taxon>Eukaryota</taxon>
        <taxon>Metazoa</taxon>
        <taxon>Ecdysozoa</taxon>
        <taxon>Nematoda</taxon>
        <taxon>Enoplea</taxon>
        <taxon>Dorylaimia</taxon>
        <taxon>Trichinellida</taxon>
        <taxon>Trichinellidae</taxon>
        <taxon>Trichinella</taxon>
    </lineage>
</organism>
<proteinExistence type="inferred from homology"/>
<dbReference type="Pfam" id="PF02373">
    <property type="entry name" value="JmjC"/>
    <property type="match status" value="1"/>
</dbReference>
<keyword evidence="10" id="KW-0560">Oxidoreductase</keyword>
<dbReference type="GO" id="GO:0000785">
    <property type="term" value="C:chromatin"/>
    <property type="evidence" value="ECO:0007669"/>
    <property type="project" value="TreeGrafter"/>
</dbReference>
<feature type="domain" description="JmjN" evidence="15">
    <location>
        <begin position="14"/>
        <end position="55"/>
    </location>
</feature>
<dbReference type="PROSITE" id="PS51184">
    <property type="entry name" value="JMJC"/>
    <property type="match status" value="1"/>
</dbReference>
<keyword evidence="11" id="KW-0408">Iron</keyword>
<evidence type="ECO:0000256" key="8">
    <source>
        <dbReference type="ARBA" id="ARBA00022853"/>
    </source>
</evidence>
<feature type="domain" description="JmjC" evidence="16">
    <location>
        <begin position="332"/>
        <end position="498"/>
    </location>
</feature>
<evidence type="ECO:0000256" key="5">
    <source>
        <dbReference type="ARBA" id="ARBA00022723"/>
    </source>
</evidence>
<comment type="similarity">
    <text evidence="3">Belongs to the JARID1 histone demethylase family.</text>
</comment>
<dbReference type="PROSITE" id="PS01359">
    <property type="entry name" value="ZF_PHD_1"/>
    <property type="match status" value="1"/>
</dbReference>
<keyword evidence="5" id="KW-0479">Metal-binding</keyword>
<dbReference type="InterPro" id="IPR036431">
    <property type="entry name" value="ARID_dom_sf"/>
</dbReference>
<evidence type="ECO:0000256" key="1">
    <source>
        <dbReference type="ARBA" id="ARBA00001954"/>
    </source>
</evidence>
<evidence type="ECO:0000256" key="12">
    <source>
        <dbReference type="ARBA" id="ARBA00023242"/>
    </source>
</evidence>
<dbReference type="InterPro" id="IPR019786">
    <property type="entry name" value="Zinc_finger_PHD-type_CS"/>
</dbReference>
<keyword evidence="17" id="KW-0808">Transferase</keyword>
<keyword evidence="7" id="KW-0862">Zinc</keyword>
<dbReference type="InterPro" id="IPR004198">
    <property type="entry name" value="Znf_C5HC2"/>
</dbReference>
<evidence type="ECO:0000256" key="11">
    <source>
        <dbReference type="ARBA" id="ARBA00023004"/>
    </source>
</evidence>
<evidence type="ECO:0000256" key="7">
    <source>
        <dbReference type="ARBA" id="ARBA00022833"/>
    </source>
</evidence>
<comment type="cofactor">
    <cofactor evidence="1">
        <name>Fe(2+)</name>
        <dbReference type="ChEBI" id="CHEBI:29033"/>
    </cofactor>
</comment>
<evidence type="ECO:0000256" key="6">
    <source>
        <dbReference type="ARBA" id="ARBA00022771"/>
    </source>
</evidence>
<evidence type="ECO:0000259" key="14">
    <source>
        <dbReference type="PROSITE" id="PS51011"/>
    </source>
</evidence>
<dbReference type="SMART" id="SM00249">
    <property type="entry name" value="PHD"/>
    <property type="match status" value="2"/>
</dbReference>
<name>A0A0V1N8L9_9BILA</name>